<reference evidence="1 2" key="1">
    <citation type="submission" date="2014-10" db="EMBL/GenBank/DDBJ databases">
        <title>Whole genome sequence of Francisella endociliophora strain FSC1006, isolated from a laboratory culture of the marine ciliate Euplotes raikovi.</title>
        <authorList>
            <person name="Granberg M."/>
            <person name="Backman S."/>
            <person name="Lundmark E."/>
            <person name="Nilsson E."/>
            <person name="Karlsson E."/>
            <person name="Thelaus J."/>
            <person name="Ohrman C."/>
            <person name="Larkeryd A."/>
            <person name="Stenberg P."/>
        </authorList>
    </citation>
    <scope>NUCLEOTIDE SEQUENCE [LARGE SCALE GENOMIC DNA]</scope>
    <source>
        <strain evidence="1 2">FSC1006</strain>
    </source>
</reference>
<gene>
    <name evidence="1" type="ORF">LO80_07775</name>
</gene>
<dbReference type="AlphaFoldDB" id="A0A097EQN3"/>
<name>A0A097EQN3_9GAMM</name>
<dbReference type="KEGG" id="frf:LO80_07775"/>
<dbReference type="EMBL" id="CP009574">
    <property type="protein sequence ID" value="AIT09878.1"/>
    <property type="molecule type" value="Genomic_DNA"/>
</dbReference>
<organism evidence="1 2">
    <name type="scientific">Candidatus Francisella endociliophora</name>
    <dbReference type="NCBI Taxonomy" id="653937"/>
    <lineage>
        <taxon>Bacteria</taxon>
        <taxon>Pseudomonadati</taxon>
        <taxon>Pseudomonadota</taxon>
        <taxon>Gammaproteobacteria</taxon>
        <taxon>Thiotrichales</taxon>
        <taxon>Francisellaceae</taxon>
        <taxon>Francisella</taxon>
    </lineage>
</organism>
<dbReference type="STRING" id="1547445.LO80_07775"/>
<proteinExistence type="predicted"/>
<protein>
    <submittedName>
        <fullName evidence="1">Uncharacterized protein</fullName>
    </submittedName>
</protein>
<dbReference type="Proteomes" id="UP000029672">
    <property type="component" value="Chromosome"/>
</dbReference>
<dbReference type="RefSeq" id="WP_040010197.1">
    <property type="nucleotide sequence ID" value="NZ_CP009574.1"/>
</dbReference>
<evidence type="ECO:0000313" key="1">
    <source>
        <dbReference type="EMBL" id="AIT09878.1"/>
    </source>
</evidence>
<keyword evidence="2" id="KW-1185">Reference proteome</keyword>
<evidence type="ECO:0000313" key="2">
    <source>
        <dbReference type="Proteomes" id="UP000029672"/>
    </source>
</evidence>
<accession>A0A097EQN3</accession>
<sequence>MVGLAQKEAFESPDKDQVYFFQFKWGMCIESLGFTDPKYLVGVDPKQILKNTIGFLSTKSNLMKTSCVGDGYENMPIPKKI</sequence>
<dbReference type="HOGENOM" id="CLU_2568866_0_0_6"/>